<dbReference type="Proteomes" id="UP000664293">
    <property type="component" value="Unassembled WGS sequence"/>
</dbReference>
<evidence type="ECO:0000256" key="1">
    <source>
        <dbReference type="SAM" id="MobiDB-lite"/>
    </source>
</evidence>
<dbReference type="EMBL" id="JAEKJR010000002">
    <property type="protein sequence ID" value="MBN8431201.1"/>
    <property type="molecule type" value="Genomic_DNA"/>
</dbReference>
<evidence type="ECO:0000313" key="3">
    <source>
        <dbReference type="EMBL" id="MBN8431201.1"/>
    </source>
</evidence>
<name>A0ABS3E7C8_9GAMM</name>
<keyword evidence="2" id="KW-0732">Signal</keyword>
<evidence type="ECO:0000313" key="4">
    <source>
        <dbReference type="Proteomes" id="UP000664293"/>
    </source>
</evidence>
<evidence type="ECO:0008006" key="5">
    <source>
        <dbReference type="Google" id="ProtNLM"/>
    </source>
</evidence>
<accession>A0ABS3E7C8</accession>
<reference evidence="3 4" key="1">
    <citation type="submission" date="2020-12" db="EMBL/GenBank/DDBJ databases">
        <title>Oil enriched cultivation method for isolating marine PHA-producing bacteria.</title>
        <authorList>
            <person name="Zheng W."/>
            <person name="Yu S."/>
            <person name="Huang Y."/>
        </authorList>
    </citation>
    <scope>NUCLEOTIDE SEQUENCE [LARGE SCALE GENOMIC DNA]</scope>
    <source>
        <strain evidence="3 4">SN0-2</strain>
    </source>
</reference>
<comment type="caution">
    <text evidence="3">The sequence shown here is derived from an EMBL/GenBank/DDBJ whole genome shotgun (WGS) entry which is preliminary data.</text>
</comment>
<keyword evidence="4" id="KW-1185">Reference proteome</keyword>
<dbReference type="RefSeq" id="WP_207001745.1">
    <property type="nucleotide sequence ID" value="NZ_JAEKJR010000002.1"/>
</dbReference>
<organism evidence="3 4">
    <name type="scientific">Microbulbifer salipaludis</name>
    <dbReference type="NCBI Taxonomy" id="187980"/>
    <lineage>
        <taxon>Bacteria</taxon>
        <taxon>Pseudomonadati</taxon>
        <taxon>Pseudomonadota</taxon>
        <taxon>Gammaproteobacteria</taxon>
        <taxon>Cellvibrionales</taxon>
        <taxon>Microbulbiferaceae</taxon>
        <taxon>Microbulbifer</taxon>
    </lineage>
</organism>
<sequence length="151" mass="16328">MLNIRWVLLLPLLAITLCENSIAREAPQAQREKIELTSDQPSGGQPAAPLSQSARVSATIIGHQAIEYLIDARTGQSLELDLLSSNTQAGFRITAPAAPRALHKGHGQSAHFSATLPRDGTYRVRIYLLHGAADKGESADFALRIRLRNPG</sequence>
<dbReference type="Gene3D" id="2.60.120.380">
    <property type="match status" value="1"/>
</dbReference>
<feature type="chain" id="PRO_5046936510" description="DNA breaking-rejoining protein" evidence="2">
    <location>
        <begin position="24"/>
        <end position="151"/>
    </location>
</feature>
<feature type="signal peptide" evidence="2">
    <location>
        <begin position="1"/>
        <end position="23"/>
    </location>
</feature>
<evidence type="ECO:0000256" key="2">
    <source>
        <dbReference type="SAM" id="SignalP"/>
    </source>
</evidence>
<protein>
    <recommendedName>
        <fullName evidence="5">DNA breaking-rejoining protein</fullName>
    </recommendedName>
</protein>
<gene>
    <name evidence="3" type="ORF">JF535_10095</name>
</gene>
<feature type="region of interest" description="Disordered" evidence="1">
    <location>
        <begin position="30"/>
        <end position="49"/>
    </location>
</feature>
<proteinExistence type="predicted"/>